<gene>
    <name evidence="3" type="ORF">C5F46_03930</name>
</gene>
<reference evidence="3 4" key="1">
    <citation type="submission" date="2018-03" db="EMBL/GenBank/DDBJ databases">
        <title>Rhodobacter veldkampii.</title>
        <authorList>
            <person name="Meyer T.E."/>
            <person name="Miller S."/>
            <person name="Lodha T."/>
            <person name="Gandham S."/>
            <person name="Chintalapati S."/>
            <person name="Chintalapati V.R."/>
        </authorList>
    </citation>
    <scope>NUCLEOTIDE SEQUENCE [LARGE SCALE GENOMIC DNA]</scope>
    <source>
        <strain evidence="3 4">DSM 11550</strain>
    </source>
</reference>
<feature type="transmembrane region" description="Helical" evidence="1">
    <location>
        <begin position="39"/>
        <end position="64"/>
    </location>
</feature>
<evidence type="ECO:0000259" key="2">
    <source>
        <dbReference type="Pfam" id="PF11127"/>
    </source>
</evidence>
<feature type="domain" description="Inner membrane protein YgaP-like transmembrane" evidence="2">
    <location>
        <begin position="9"/>
        <end position="71"/>
    </location>
</feature>
<dbReference type="OrthoDB" id="9804804at2"/>
<feature type="transmembrane region" description="Helical" evidence="1">
    <location>
        <begin position="12"/>
        <end position="33"/>
    </location>
</feature>
<dbReference type="Proteomes" id="UP000241899">
    <property type="component" value="Unassembled WGS sequence"/>
</dbReference>
<keyword evidence="1" id="KW-0472">Membrane</keyword>
<dbReference type="AlphaFoldDB" id="A0A2T4JL89"/>
<evidence type="ECO:0000256" key="1">
    <source>
        <dbReference type="SAM" id="Phobius"/>
    </source>
</evidence>
<dbReference type="Pfam" id="PF11127">
    <property type="entry name" value="YgaP-like_TM"/>
    <property type="match status" value="1"/>
</dbReference>
<proteinExistence type="predicted"/>
<organism evidence="3 4">
    <name type="scientific">Phaeovulum veldkampii DSM 11550</name>
    <dbReference type="NCBI Taxonomy" id="1185920"/>
    <lineage>
        <taxon>Bacteria</taxon>
        <taxon>Pseudomonadati</taxon>
        <taxon>Pseudomonadota</taxon>
        <taxon>Alphaproteobacteria</taxon>
        <taxon>Rhodobacterales</taxon>
        <taxon>Paracoccaceae</taxon>
        <taxon>Phaeovulum</taxon>
    </lineage>
</organism>
<keyword evidence="1" id="KW-1133">Transmembrane helix</keyword>
<comment type="caution">
    <text evidence="3">The sequence shown here is derived from an EMBL/GenBank/DDBJ whole genome shotgun (WGS) entry which is preliminary data.</text>
</comment>
<keyword evidence="4" id="KW-1185">Reference proteome</keyword>
<evidence type="ECO:0000313" key="3">
    <source>
        <dbReference type="EMBL" id="PTE18527.1"/>
    </source>
</evidence>
<keyword evidence="1" id="KW-0812">Transmembrane</keyword>
<protein>
    <submittedName>
        <fullName evidence="3">DUF2892 domain-containing protein</fullName>
    </submittedName>
</protein>
<dbReference type="EMBL" id="PZKF01000006">
    <property type="protein sequence ID" value="PTE18527.1"/>
    <property type="molecule type" value="Genomic_DNA"/>
</dbReference>
<name>A0A2T4JL89_9RHOB</name>
<dbReference type="RefSeq" id="WP_107324058.1">
    <property type="nucleotide sequence ID" value="NZ_NHSP01000084.1"/>
</dbReference>
<dbReference type="InterPro" id="IPR021309">
    <property type="entry name" value="YgaP-like_TM"/>
</dbReference>
<accession>A0A2T4JL89</accession>
<evidence type="ECO:0000313" key="4">
    <source>
        <dbReference type="Proteomes" id="UP000241899"/>
    </source>
</evidence>
<sequence length="72" mass="7776">MDIKNIKFEKNVGGLDRALRAVIGLAMILAAIIDSNAPYAWIYLLGFIPLATAAFQFCGAYKVLGINTCSKP</sequence>